<evidence type="ECO:0000259" key="7">
    <source>
        <dbReference type="PROSITE" id="PS51900"/>
    </source>
</evidence>
<evidence type="ECO:0000256" key="5">
    <source>
        <dbReference type="PROSITE-ProRule" id="PRU01248"/>
    </source>
</evidence>
<dbReference type="PROSITE" id="PS51900">
    <property type="entry name" value="CB"/>
    <property type="match status" value="1"/>
</dbReference>
<keyword evidence="1" id="KW-0159">Chromosome partition</keyword>
<evidence type="ECO:0000256" key="1">
    <source>
        <dbReference type="ARBA" id="ARBA00022829"/>
    </source>
</evidence>
<keyword evidence="9" id="KW-1185">Reference proteome</keyword>
<feature type="domain" description="Tyr recombinase" evidence="6">
    <location>
        <begin position="119"/>
        <end position="304"/>
    </location>
</feature>
<evidence type="ECO:0000256" key="2">
    <source>
        <dbReference type="ARBA" id="ARBA00022908"/>
    </source>
</evidence>
<comment type="caution">
    <text evidence="8">The sequence shown here is derived from an EMBL/GenBank/DDBJ whole genome shotgun (WGS) entry which is preliminary data.</text>
</comment>
<dbReference type="Pfam" id="PF00589">
    <property type="entry name" value="Phage_integrase"/>
    <property type="match status" value="1"/>
</dbReference>
<dbReference type="InterPro" id="IPR004107">
    <property type="entry name" value="Integrase_SAM-like_N"/>
</dbReference>
<dbReference type="PANTHER" id="PTHR30349:SF81">
    <property type="entry name" value="TYROSINE RECOMBINASE XERC"/>
    <property type="match status" value="1"/>
</dbReference>
<name>A0ABV7MHF7_9HYPH</name>
<dbReference type="Gene3D" id="1.10.443.10">
    <property type="entry name" value="Intergrase catalytic core"/>
    <property type="match status" value="1"/>
</dbReference>
<keyword evidence="3 5" id="KW-0238">DNA-binding</keyword>
<proteinExistence type="predicted"/>
<protein>
    <submittedName>
        <fullName evidence="8">Tyrosine-type recombinase/integrase</fullName>
    </submittedName>
</protein>
<evidence type="ECO:0000256" key="4">
    <source>
        <dbReference type="ARBA" id="ARBA00023172"/>
    </source>
</evidence>
<evidence type="ECO:0000259" key="6">
    <source>
        <dbReference type="PROSITE" id="PS51898"/>
    </source>
</evidence>
<dbReference type="SUPFAM" id="SSF47823">
    <property type="entry name" value="lambda integrase-like, N-terminal domain"/>
    <property type="match status" value="1"/>
</dbReference>
<sequence>MTPIAPLITRFMREHMPQQRGYSPHSCEAYAHSFRLLFAFAAGRLHTRPSLLQLEQIDAEMVLVFLHHIEHDRGNGAATRNLRLAAIKAFMRYVELRHPSALEQIAQINAIPGKRHDHKLIRHLTMDEVRAVLDAPDTTTRLGLRDRAMLHLCFAGGLRVSELVGLTLDNVTLQPSPSILVFGKGRRERSLPLWKETARDVRAWLAVRGKPPATELFVNAQGMAMTRAGFEYILEKHAKAAAARCPKLIGRSLSPHLLRHSCAVLMLQATRDIRKVALWLGHADIRTTEVYLRMDPSEKLEAVEAVLPPELRRGRFKAPDALIASLMADAHTCQREAGWAG</sequence>
<keyword evidence="2" id="KW-0229">DNA integration</keyword>
<dbReference type="InterPro" id="IPR011010">
    <property type="entry name" value="DNA_brk_join_enz"/>
</dbReference>
<dbReference type="PANTHER" id="PTHR30349">
    <property type="entry name" value="PHAGE INTEGRASE-RELATED"/>
    <property type="match status" value="1"/>
</dbReference>
<keyword evidence="4" id="KW-0233">DNA recombination</keyword>
<dbReference type="InterPro" id="IPR010998">
    <property type="entry name" value="Integrase_recombinase_N"/>
</dbReference>
<dbReference type="PROSITE" id="PS51898">
    <property type="entry name" value="TYR_RECOMBINASE"/>
    <property type="match status" value="1"/>
</dbReference>
<dbReference type="InterPro" id="IPR013762">
    <property type="entry name" value="Integrase-like_cat_sf"/>
</dbReference>
<dbReference type="Pfam" id="PF02899">
    <property type="entry name" value="Phage_int_SAM_1"/>
    <property type="match status" value="1"/>
</dbReference>
<dbReference type="Proteomes" id="UP001595648">
    <property type="component" value="Unassembled WGS sequence"/>
</dbReference>
<reference evidence="9" key="1">
    <citation type="journal article" date="2019" name="Int. J. Syst. Evol. Microbiol.">
        <title>The Global Catalogue of Microorganisms (GCM) 10K type strain sequencing project: providing services to taxonomists for standard genome sequencing and annotation.</title>
        <authorList>
            <consortium name="The Broad Institute Genomics Platform"/>
            <consortium name="The Broad Institute Genome Sequencing Center for Infectious Disease"/>
            <person name="Wu L."/>
            <person name="Ma J."/>
        </authorList>
    </citation>
    <scope>NUCLEOTIDE SEQUENCE [LARGE SCALE GENOMIC DNA]</scope>
    <source>
        <strain evidence="9">ICMP 19515</strain>
    </source>
</reference>
<feature type="domain" description="Core-binding (CB)" evidence="7">
    <location>
        <begin position="2"/>
        <end position="95"/>
    </location>
</feature>
<dbReference type="Gene3D" id="1.10.150.130">
    <property type="match status" value="1"/>
</dbReference>
<dbReference type="EMBL" id="JBHRVD010000001">
    <property type="protein sequence ID" value="MFC3321300.1"/>
    <property type="molecule type" value="Genomic_DNA"/>
</dbReference>
<accession>A0ABV7MHF7</accession>
<dbReference type="RefSeq" id="WP_378977550.1">
    <property type="nucleotide sequence ID" value="NZ_JBHRVD010000001.1"/>
</dbReference>
<dbReference type="InterPro" id="IPR044068">
    <property type="entry name" value="CB"/>
</dbReference>
<evidence type="ECO:0000313" key="8">
    <source>
        <dbReference type="EMBL" id="MFC3321300.1"/>
    </source>
</evidence>
<evidence type="ECO:0000313" key="9">
    <source>
        <dbReference type="Proteomes" id="UP001595648"/>
    </source>
</evidence>
<dbReference type="InterPro" id="IPR002104">
    <property type="entry name" value="Integrase_catalytic"/>
</dbReference>
<evidence type="ECO:0000256" key="3">
    <source>
        <dbReference type="ARBA" id="ARBA00023125"/>
    </source>
</evidence>
<gene>
    <name evidence="8" type="ORF">ACFOJ9_05825</name>
</gene>
<organism evidence="8 9">
    <name type="scientific">Mesorhizobium cantuariense</name>
    <dbReference type="NCBI Taxonomy" id="1300275"/>
    <lineage>
        <taxon>Bacteria</taxon>
        <taxon>Pseudomonadati</taxon>
        <taxon>Pseudomonadota</taxon>
        <taxon>Alphaproteobacteria</taxon>
        <taxon>Hyphomicrobiales</taxon>
        <taxon>Phyllobacteriaceae</taxon>
        <taxon>Mesorhizobium</taxon>
    </lineage>
</organism>
<dbReference type="SUPFAM" id="SSF56349">
    <property type="entry name" value="DNA breaking-rejoining enzymes"/>
    <property type="match status" value="1"/>
</dbReference>
<dbReference type="InterPro" id="IPR050090">
    <property type="entry name" value="Tyrosine_recombinase_XerCD"/>
</dbReference>